<evidence type="ECO:0000256" key="1">
    <source>
        <dbReference type="ARBA" id="ARBA00022729"/>
    </source>
</evidence>
<sequence>MKREWQRTAGVVAGLLSLLAVTACGGQNQNAAGTAANGNNQVAEAAGATAGAGESTSAGGGTESLTVYLNDFDAVIGEMFEKKTGIKLNIVSGNGAEIMSRIEAEQGNPQWDVVWIDAMPSIYGLDAKDQLLTGWTPENVAGLKDNYESLIPEDGSYYPTGAHAAGIIVYNKNKISGADIPATWEDLKNSVYKGKLGMADPAIAAPAYPFVANFFEDKGIDGGKEYFNSLLEQGLRVYPKNPQVVQALTSGEIDIAALQESNAYSMLAAGEPVELVWPEDGAPASVRVAAIQKNTGKADAAKQFVSFLLEPEVQQELIDSGDESYFEPSAEGAAPKADRAKEAKLNFTDAAYSSEHEAEIKQWFADQAVQ</sequence>
<feature type="signal peptide" evidence="2">
    <location>
        <begin position="1"/>
        <end position="23"/>
    </location>
</feature>
<dbReference type="SUPFAM" id="SSF53850">
    <property type="entry name" value="Periplasmic binding protein-like II"/>
    <property type="match status" value="1"/>
</dbReference>
<evidence type="ECO:0000313" key="4">
    <source>
        <dbReference type="Proteomes" id="UP000029518"/>
    </source>
</evidence>
<reference evidence="3" key="1">
    <citation type="submission" date="2014-08" db="EMBL/GenBank/DDBJ databases">
        <title>Comparative genomics of the Paenibacillus odorifer group.</title>
        <authorList>
            <person name="den Bakker H.C."/>
            <person name="Tsai Y.-C.Y.-C."/>
            <person name="Martin N."/>
            <person name="Korlach J."/>
            <person name="Wiedmann M."/>
        </authorList>
    </citation>
    <scope>NUCLEOTIDE SEQUENCE [LARGE SCALE GENOMIC DNA]</scope>
    <source>
        <strain evidence="3">DSM 13188</strain>
    </source>
</reference>
<evidence type="ECO:0000313" key="3">
    <source>
        <dbReference type="EMBL" id="AIQ57210.1"/>
    </source>
</evidence>
<keyword evidence="4" id="KW-1185">Reference proteome</keyword>
<dbReference type="RefSeq" id="WP_042211457.1">
    <property type="nucleotide sequence ID" value="NZ_CP009285.1"/>
</dbReference>
<dbReference type="Pfam" id="PF13343">
    <property type="entry name" value="SBP_bac_6"/>
    <property type="match status" value="1"/>
</dbReference>
<protein>
    <submittedName>
        <fullName evidence="3">ABC transporter substrate-binding protein</fullName>
    </submittedName>
</protein>
<dbReference type="PROSITE" id="PS51257">
    <property type="entry name" value="PROKAR_LIPOPROTEIN"/>
    <property type="match status" value="1"/>
</dbReference>
<accession>A0A089LAS2</accession>
<proteinExistence type="predicted"/>
<dbReference type="AlphaFoldDB" id="A0A089LAS2"/>
<feature type="chain" id="PRO_5038662127" evidence="2">
    <location>
        <begin position="24"/>
        <end position="370"/>
    </location>
</feature>
<name>A0A089LAS2_PAEBO</name>
<gene>
    <name evidence="3" type="ORF">PBOR_09905</name>
</gene>
<dbReference type="Proteomes" id="UP000029518">
    <property type="component" value="Chromosome"/>
</dbReference>
<dbReference type="EMBL" id="CP009285">
    <property type="protein sequence ID" value="AIQ57210.1"/>
    <property type="molecule type" value="Genomic_DNA"/>
</dbReference>
<dbReference type="HOGENOM" id="CLU_026974_0_0_9"/>
<evidence type="ECO:0000256" key="2">
    <source>
        <dbReference type="SAM" id="SignalP"/>
    </source>
</evidence>
<dbReference type="Gene3D" id="3.40.190.10">
    <property type="entry name" value="Periplasmic binding protein-like II"/>
    <property type="match status" value="2"/>
</dbReference>
<keyword evidence="1 2" id="KW-0732">Signal</keyword>
<dbReference type="PANTHER" id="PTHR30006">
    <property type="entry name" value="THIAMINE-BINDING PERIPLASMIC PROTEIN-RELATED"/>
    <property type="match status" value="1"/>
</dbReference>
<dbReference type="OrthoDB" id="9791045at2"/>
<dbReference type="KEGG" id="pbd:PBOR_09905"/>
<organism evidence="3 4">
    <name type="scientific">Paenibacillus borealis</name>
    <dbReference type="NCBI Taxonomy" id="160799"/>
    <lineage>
        <taxon>Bacteria</taxon>
        <taxon>Bacillati</taxon>
        <taxon>Bacillota</taxon>
        <taxon>Bacilli</taxon>
        <taxon>Bacillales</taxon>
        <taxon>Paenibacillaceae</taxon>
        <taxon>Paenibacillus</taxon>
    </lineage>
</organism>